<keyword evidence="4" id="KW-0732">Signal</keyword>
<dbReference type="InterPro" id="IPR008844">
    <property type="entry name" value="Spore_GerAC-like"/>
</dbReference>
<dbReference type="Gene3D" id="6.20.190.10">
    <property type="entry name" value="Nutrient germinant receptor protein C, domain 1"/>
    <property type="match status" value="1"/>
</dbReference>
<dbReference type="RefSeq" id="WP_377606112.1">
    <property type="nucleotide sequence ID" value="NZ_JBHUME010000014.1"/>
</dbReference>
<dbReference type="InterPro" id="IPR038501">
    <property type="entry name" value="Spore_GerAC_C_sf"/>
</dbReference>
<evidence type="ECO:0000259" key="8">
    <source>
        <dbReference type="Pfam" id="PF05504"/>
    </source>
</evidence>
<keyword evidence="11" id="KW-1185">Reference proteome</keyword>
<keyword evidence="7" id="KW-0449">Lipoprotein</keyword>
<feature type="domain" description="Spore germination protein N-terminal" evidence="9">
    <location>
        <begin position="22"/>
        <end position="193"/>
    </location>
</feature>
<evidence type="ECO:0000256" key="1">
    <source>
        <dbReference type="ARBA" id="ARBA00004635"/>
    </source>
</evidence>
<name>A0ABW5PIF2_9BACL</name>
<organism evidence="10 11">
    <name type="scientific">Paenibacillus gansuensis</name>
    <dbReference type="NCBI Taxonomy" id="306542"/>
    <lineage>
        <taxon>Bacteria</taxon>
        <taxon>Bacillati</taxon>
        <taxon>Bacillota</taxon>
        <taxon>Bacilli</taxon>
        <taxon>Bacillales</taxon>
        <taxon>Paenibacillaceae</taxon>
        <taxon>Paenibacillus</taxon>
    </lineage>
</organism>
<comment type="similarity">
    <text evidence="2">Belongs to the GerABKC lipoprotein family.</text>
</comment>
<sequence>MMKPFLFIGLLITLVTTSGCWDRKEVNDLAFISATAFDLTKDGNYILSHQIAIPSTSQGGQGSGGGSQQEKFFVTTATGKDISEAFQKLQKKTSRMLFTSHRTVIYVGESLAKYGMQDILDVYTHDPRQRLRTYIMAVKGGEGREILKVKYPFEQVPAEAVKEMVALGTGITLRDFFLAASGEGIQPCLGVIERDALSEGGRSESKNKLFKLGGSALFKNLKLVGFLNDNETNGYLWLTNRMKTGVVSGELPNKAGSIGMILVNASRKITSKVSGDKIKINIQVHGEGSLWENNSRLDVSLPENLKIVRKSLEKSVEKQATAALSALQKRYKVDCIGLGQEIYRNHPKQWRALKERWDQKFPEVEVSVQVKLDILGSGMAGAPLQLNEKEIKK</sequence>
<dbReference type="PROSITE" id="PS51257">
    <property type="entry name" value="PROKAR_LIPOPROTEIN"/>
    <property type="match status" value="1"/>
</dbReference>
<evidence type="ECO:0000259" key="9">
    <source>
        <dbReference type="Pfam" id="PF25198"/>
    </source>
</evidence>
<evidence type="ECO:0000256" key="4">
    <source>
        <dbReference type="ARBA" id="ARBA00022729"/>
    </source>
</evidence>
<keyword evidence="3" id="KW-0309">Germination</keyword>
<evidence type="ECO:0000256" key="6">
    <source>
        <dbReference type="ARBA" id="ARBA00023139"/>
    </source>
</evidence>
<comment type="subcellular location">
    <subcellularLocation>
        <location evidence="1">Membrane</location>
        <topology evidence="1">Lipid-anchor</topology>
    </subcellularLocation>
</comment>
<dbReference type="PANTHER" id="PTHR35789">
    <property type="entry name" value="SPORE GERMINATION PROTEIN B3"/>
    <property type="match status" value="1"/>
</dbReference>
<comment type="caution">
    <text evidence="10">The sequence shown here is derived from an EMBL/GenBank/DDBJ whole genome shotgun (WGS) entry which is preliminary data.</text>
</comment>
<dbReference type="InterPro" id="IPR046953">
    <property type="entry name" value="Spore_GerAC-like_C"/>
</dbReference>
<gene>
    <name evidence="10" type="ORF">ACFSUF_20635</name>
</gene>
<dbReference type="Gene3D" id="3.30.300.210">
    <property type="entry name" value="Nutrient germinant receptor protein C, domain 3"/>
    <property type="match status" value="1"/>
</dbReference>
<evidence type="ECO:0000256" key="3">
    <source>
        <dbReference type="ARBA" id="ARBA00022544"/>
    </source>
</evidence>
<protein>
    <submittedName>
        <fullName evidence="10">Ger(X)C family spore germination protein</fullName>
    </submittedName>
</protein>
<dbReference type="Proteomes" id="UP001597541">
    <property type="component" value="Unassembled WGS sequence"/>
</dbReference>
<reference evidence="11" key="1">
    <citation type="journal article" date="2019" name="Int. J. Syst. Evol. Microbiol.">
        <title>The Global Catalogue of Microorganisms (GCM) 10K type strain sequencing project: providing services to taxonomists for standard genome sequencing and annotation.</title>
        <authorList>
            <consortium name="The Broad Institute Genomics Platform"/>
            <consortium name="The Broad Institute Genome Sequencing Center for Infectious Disease"/>
            <person name="Wu L."/>
            <person name="Ma J."/>
        </authorList>
    </citation>
    <scope>NUCLEOTIDE SEQUENCE [LARGE SCALE GENOMIC DNA]</scope>
    <source>
        <strain evidence="11">KCTC 3950</strain>
    </source>
</reference>
<accession>A0ABW5PIF2</accession>
<proteinExistence type="inferred from homology"/>
<evidence type="ECO:0000256" key="2">
    <source>
        <dbReference type="ARBA" id="ARBA00007886"/>
    </source>
</evidence>
<evidence type="ECO:0000256" key="7">
    <source>
        <dbReference type="ARBA" id="ARBA00023288"/>
    </source>
</evidence>
<feature type="domain" description="Spore germination GerAC-like C-terminal" evidence="8">
    <location>
        <begin position="214"/>
        <end position="378"/>
    </location>
</feature>
<evidence type="ECO:0000313" key="10">
    <source>
        <dbReference type="EMBL" id="MFD2614826.1"/>
    </source>
</evidence>
<dbReference type="Pfam" id="PF25198">
    <property type="entry name" value="Spore_GerAC_N"/>
    <property type="match status" value="1"/>
</dbReference>
<evidence type="ECO:0000256" key="5">
    <source>
        <dbReference type="ARBA" id="ARBA00023136"/>
    </source>
</evidence>
<evidence type="ECO:0000313" key="11">
    <source>
        <dbReference type="Proteomes" id="UP001597541"/>
    </source>
</evidence>
<dbReference type="NCBIfam" id="TIGR02887">
    <property type="entry name" value="spore_ger_x_C"/>
    <property type="match status" value="1"/>
</dbReference>
<dbReference type="Pfam" id="PF05504">
    <property type="entry name" value="Spore_GerAC"/>
    <property type="match status" value="1"/>
</dbReference>
<dbReference type="InterPro" id="IPR057336">
    <property type="entry name" value="GerAC_N"/>
</dbReference>
<dbReference type="PANTHER" id="PTHR35789:SF1">
    <property type="entry name" value="SPORE GERMINATION PROTEIN B3"/>
    <property type="match status" value="1"/>
</dbReference>
<dbReference type="EMBL" id="JBHUME010000014">
    <property type="protein sequence ID" value="MFD2614826.1"/>
    <property type="molecule type" value="Genomic_DNA"/>
</dbReference>
<keyword evidence="5" id="KW-0472">Membrane</keyword>
<keyword evidence="6" id="KW-0564">Palmitate</keyword>